<keyword evidence="2" id="KW-1133">Transmembrane helix</keyword>
<dbReference type="Proteomes" id="UP000053558">
    <property type="component" value="Unassembled WGS sequence"/>
</dbReference>
<keyword evidence="4" id="KW-1185">Reference proteome</keyword>
<evidence type="ECO:0000313" key="3">
    <source>
        <dbReference type="EMBL" id="EIW86489.1"/>
    </source>
</evidence>
<organism evidence="3 4">
    <name type="scientific">Coniophora puteana (strain RWD-64-598)</name>
    <name type="common">Brown rot fungus</name>
    <dbReference type="NCBI Taxonomy" id="741705"/>
    <lineage>
        <taxon>Eukaryota</taxon>
        <taxon>Fungi</taxon>
        <taxon>Dikarya</taxon>
        <taxon>Basidiomycota</taxon>
        <taxon>Agaricomycotina</taxon>
        <taxon>Agaricomycetes</taxon>
        <taxon>Agaricomycetidae</taxon>
        <taxon>Boletales</taxon>
        <taxon>Coniophorineae</taxon>
        <taxon>Coniophoraceae</taxon>
        <taxon>Coniophora</taxon>
    </lineage>
</organism>
<evidence type="ECO:0000256" key="1">
    <source>
        <dbReference type="SAM" id="MobiDB-lite"/>
    </source>
</evidence>
<feature type="region of interest" description="Disordered" evidence="1">
    <location>
        <begin position="85"/>
        <end position="129"/>
    </location>
</feature>
<reference evidence="4" key="1">
    <citation type="journal article" date="2012" name="Science">
        <title>The Paleozoic origin of enzymatic lignin decomposition reconstructed from 31 fungal genomes.</title>
        <authorList>
            <person name="Floudas D."/>
            <person name="Binder M."/>
            <person name="Riley R."/>
            <person name="Barry K."/>
            <person name="Blanchette R.A."/>
            <person name="Henrissat B."/>
            <person name="Martinez A.T."/>
            <person name="Otillar R."/>
            <person name="Spatafora J.W."/>
            <person name="Yadav J.S."/>
            <person name="Aerts A."/>
            <person name="Benoit I."/>
            <person name="Boyd A."/>
            <person name="Carlson A."/>
            <person name="Copeland A."/>
            <person name="Coutinho P.M."/>
            <person name="de Vries R.P."/>
            <person name="Ferreira P."/>
            <person name="Findley K."/>
            <person name="Foster B."/>
            <person name="Gaskell J."/>
            <person name="Glotzer D."/>
            <person name="Gorecki P."/>
            <person name="Heitman J."/>
            <person name="Hesse C."/>
            <person name="Hori C."/>
            <person name="Igarashi K."/>
            <person name="Jurgens J.A."/>
            <person name="Kallen N."/>
            <person name="Kersten P."/>
            <person name="Kohler A."/>
            <person name="Kuees U."/>
            <person name="Kumar T.K.A."/>
            <person name="Kuo A."/>
            <person name="LaButti K."/>
            <person name="Larrondo L.F."/>
            <person name="Lindquist E."/>
            <person name="Ling A."/>
            <person name="Lombard V."/>
            <person name="Lucas S."/>
            <person name="Lundell T."/>
            <person name="Martin R."/>
            <person name="McLaughlin D.J."/>
            <person name="Morgenstern I."/>
            <person name="Morin E."/>
            <person name="Murat C."/>
            <person name="Nagy L.G."/>
            <person name="Nolan M."/>
            <person name="Ohm R.A."/>
            <person name="Patyshakuliyeva A."/>
            <person name="Rokas A."/>
            <person name="Ruiz-Duenas F.J."/>
            <person name="Sabat G."/>
            <person name="Salamov A."/>
            <person name="Samejima M."/>
            <person name="Schmutz J."/>
            <person name="Slot J.C."/>
            <person name="St John F."/>
            <person name="Stenlid J."/>
            <person name="Sun H."/>
            <person name="Sun S."/>
            <person name="Syed K."/>
            <person name="Tsang A."/>
            <person name="Wiebenga A."/>
            <person name="Young D."/>
            <person name="Pisabarro A."/>
            <person name="Eastwood D.C."/>
            <person name="Martin F."/>
            <person name="Cullen D."/>
            <person name="Grigoriev I.V."/>
            <person name="Hibbett D.S."/>
        </authorList>
    </citation>
    <scope>NUCLEOTIDE SEQUENCE [LARGE SCALE GENOMIC DNA]</scope>
    <source>
        <strain evidence="4">RWD-64-598 SS2</strain>
    </source>
</reference>
<keyword evidence="2" id="KW-0812">Transmembrane</keyword>
<dbReference type="AlphaFoldDB" id="A0A5M3N500"/>
<feature type="compositionally biased region" description="Low complexity" evidence="1">
    <location>
        <begin position="287"/>
        <end position="300"/>
    </location>
</feature>
<protein>
    <recommendedName>
        <fullName evidence="5">Mid2 domain-containing protein</fullName>
    </recommendedName>
</protein>
<proteinExistence type="predicted"/>
<dbReference type="OrthoDB" id="2691313at2759"/>
<accession>A0A5M3N500</accession>
<feature type="region of interest" description="Disordered" evidence="1">
    <location>
        <begin position="354"/>
        <end position="378"/>
    </location>
</feature>
<feature type="region of interest" description="Disordered" evidence="1">
    <location>
        <begin position="156"/>
        <end position="237"/>
    </location>
</feature>
<gene>
    <name evidence="3" type="ORF">CONPUDRAFT_148572</name>
</gene>
<name>A0A5M3N500_CONPW</name>
<dbReference type="PROSITE" id="PS51257">
    <property type="entry name" value="PROKAR_LIPOPROTEIN"/>
    <property type="match status" value="1"/>
</dbReference>
<feature type="transmembrane region" description="Helical" evidence="2">
    <location>
        <begin position="243"/>
        <end position="266"/>
    </location>
</feature>
<keyword evidence="2" id="KW-0472">Membrane</keyword>
<dbReference type="KEGG" id="cput:CONPUDRAFT_148572"/>
<feature type="region of interest" description="Disordered" evidence="1">
    <location>
        <begin position="280"/>
        <end position="303"/>
    </location>
</feature>
<feature type="compositionally biased region" description="Polar residues" evidence="1">
    <location>
        <begin position="86"/>
        <end position="95"/>
    </location>
</feature>
<evidence type="ECO:0008006" key="5">
    <source>
        <dbReference type="Google" id="ProtNLM"/>
    </source>
</evidence>
<dbReference type="GeneID" id="19202521"/>
<sequence>MRVILNCLFFIFPYYALFYTLVVIIGSCHQFPVAYAASIGVRDTYALDWAEGLPESCVELLAEDGVYDRSGDADLIPISCGGDVEPTSSGQSGAATSPFVPRGPATESSAAFEDSLRHRRPPAPVPTSTPIIISVLPVPIPFLTFTFTAPIPLFPSSTATSSSPATTTSSITSSVTTSASTTSSTSTSSSTSTTSTVSTTTTTSPTTTLSSPSSTTASTTSTSPASSSTPESLSSGSKLSGTLIAVITMLSFLGILSLALGIIVLLRTRKRRLAAIQRMPDVESRGQPQTQAQAQLSTTSDYTHTRMSSAAHTYLGSRFSVTTIASDESAPTPEMSVVEPSRYYATMFSGRRSLGPSLPNPYDGRESAHQAGSRSDSR</sequence>
<evidence type="ECO:0000313" key="4">
    <source>
        <dbReference type="Proteomes" id="UP000053558"/>
    </source>
</evidence>
<comment type="caution">
    <text evidence="3">The sequence shown here is derived from an EMBL/GenBank/DDBJ whole genome shotgun (WGS) entry which is preliminary data.</text>
</comment>
<dbReference type="RefSeq" id="XP_007763283.1">
    <property type="nucleotide sequence ID" value="XM_007765093.1"/>
</dbReference>
<dbReference type="EMBL" id="JH711573">
    <property type="protein sequence ID" value="EIW86489.1"/>
    <property type="molecule type" value="Genomic_DNA"/>
</dbReference>
<evidence type="ECO:0000256" key="2">
    <source>
        <dbReference type="SAM" id="Phobius"/>
    </source>
</evidence>
<feature type="compositionally biased region" description="Low complexity" evidence="1">
    <location>
        <begin position="156"/>
        <end position="235"/>
    </location>
</feature>
<feature type="transmembrane region" description="Helical" evidence="2">
    <location>
        <begin position="7"/>
        <end position="26"/>
    </location>
</feature>